<reference evidence="1 2" key="1">
    <citation type="submission" date="2020-08" db="EMBL/GenBank/DDBJ databases">
        <authorList>
            <person name="Newling K."/>
            <person name="Davey J."/>
            <person name="Forrester S."/>
        </authorList>
    </citation>
    <scope>NUCLEOTIDE SEQUENCE [LARGE SCALE GENOMIC DNA]</scope>
    <source>
        <strain evidence="2">Crithidia deanei Carvalho (ATCC PRA-265)</strain>
    </source>
</reference>
<dbReference type="EMBL" id="LR877145">
    <property type="protein sequence ID" value="CAD2213161.1"/>
    <property type="molecule type" value="Genomic_DNA"/>
</dbReference>
<dbReference type="AlphaFoldDB" id="A0A7G2C1R7"/>
<keyword evidence="2" id="KW-1185">Reference proteome</keyword>
<dbReference type="VEuPathDB" id="TriTrypDB:ADEAN_000059700"/>
<dbReference type="Proteomes" id="UP000515908">
    <property type="component" value="Chromosome 01"/>
</dbReference>
<evidence type="ECO:0000313" key="2">
    <source>
        <dbReference type="Proteomes" id="UP000515908"/>
    </source>
</evidence>
<organism evidence="1 2">
    <name type="scientific">Angomonas deanei</name>
    <dbReference type="NCBI Taxonomy" id="59799"/>
    <lineage>
        <taxon>Eukaryota</taxon>
        <taxon>Discoba</taxon>
        <taxon>Euglenozoa</taxon>
        <taxon>Kinetoplastea</taxon>
        <taxon>Metakinetoplastina</taxon>
        <taxon>Trypanosomatida</taxon>
        <taxon>Trypanosomatidae</taxon>
        <taxon>Strigomonadinae</taxon>
        <taxon>Angomonas</taxon>
    </lineage>
</organism>
<gene>
    <name evidence="1" type="ORF">ADEAN_000059700</name>
</gene>
<proteinExistence type="predicted"/>
<protein>
    <submittedName>
        <fullName evidence="1">Uncharacterized protein</fullName>
    </submittedName>
</protein>
<name>A0A7G2C1R7_9TRYP</name>
<sequence>MPPYNEYFCWKGTPKVSRDTIAALTLESNQTVLGPLSSLLPPSNVTKSGKETRQSLKVIPEEYADHPEKYLQQLRQSETKVEGARLSLEDTTGVLFLYDAVDCENGTLLRQLLDDINRFVFVNLSEGFKSTHLKEKENGVVKLPLPQLLYTLSNLGIIEEKLLRHCTAEEGHRKGLLTSQLGLYAERELVLLLFALHRFGMENELAFSSVLRKLDKKCYVKQTSTGSFMEQCHSLEKQCYKQLSHAPAESRVVPLQALTKWETLDAVQLPIVLLLEVLSSLTATPFRKPSSVKHVSYFLAGSVAGEYRSILDTITKDAETHRLADVVKQRLNILSQQLFRAVRMCEAMECPQVLLFELFNNIRESSGADVFADGGEDAEIASDRVAYYDHVTADLVKISHAS</sequence>
<accession>A0A7G2C1R7</accession>
<evidence type="ECO:0000313" key="1">
    <source>
        <dbReference type="EMBL" id="CAD2213161.1"/>
    </source>
</evidence>